<dbReference type="Gramene" id="ORUFI08G07950.1">
    <property type="protein sequence ID" value="ORUFI08G07950.1"/>
    <property type="gene ID" value="ORUFI08G07950"/>
</dbReference>
<dbReference type="Proteomes" id="UP000008022">
    <property type="component" value="Unassembled WGS sequence"/>
</dbReference>
<feature type="compositionally biased region" description="Acidic residues" evidence="1">
    <location>
        <begin position="108"/>
        <end position="119"/>
    </location>
</feature>
<dbReference type="OMA" id="WDIVQTH"/>
<dbReference type="AlphaFoldDB" id="A0A0E0QG02"/>
<feature type="compositionally biased region" description="Basic and acidic residues" evidence="1">
    <location>
        <begin position="193"/>
        <end position="204"/>
    </location>
</feature>
<keyword evidence="3" id="KW-1185">Reference proteome</keyword>
<feature type="region of interest" description="Disordered" evidence="1">
    <location>
        <begin position="146"/>
        <end position="204"/>
    </location>
</feature>
<evidence type="ECO:0000313" key="3">
    <source>
        <dbReference type="Proteomes" id="UP000008022"/>
    </source>
</evidence>
<feature type="compositionally biased region" description="Acidic residues" evidence="1">
    <location>
        <begin position="180"/>
        <end position="192"/>
    </location>
</feature>
<dbReference type="EnsemblPlants" id="ORUFI08G07950.1">
    <property type="protein sequence ID" value="ORUFI08G07950.1"/>
    <property type="gene ID" value="ORUFI08G07950"/>
</dbReference>
<name>A0A0E0QG02_ORYRU</name>
<evidence type="ECO:0000256" key="1">
    <source>
        <dbReference type="SAM" id="MobiDB-lite"/>
    </source>
</evidence>
<evidence type="ECO:0000313" key="2">
    <source>
        <dbReference type="EnsemblPlants" id="ORUFI08G07950.1"/>
    </source>
</evidence>
<reference evidence="3" key="1">
    <citation type="submission" date="2013-06" db="EMBL/GenBank/DDBJ databases">
        <authorList>
            <person name="Zhao Q."/>
        </authorList>
    </citation>
    <scope>NUCLEOTIDE SEQUENCE</scope>
    <source>
        <strain evidence="3">cv. W1943</strain>
    </source>
</reference>
<feature type="region of interest" description="Disordered" evidence="1">
    <location>
        <begin position="72"/>
        <end position="121"/>
    </location>
</feature>
<reference evidence="2" key="2">
    <citation type="submission" date="2015-06" db="UniProtKB">
        <authorList>
            <consortium name="EnsemblPlants"/>
        </authorList>
    </citation>
    <scope>IDENTIFICATION</scope>
</reference>
<feature type="compositionally biased region" description="Low complexity" evidence="1">
    <location>
        <begin position="74"/>
        <end position="91"/>
    </location>
</feature>
<accession>A0A0E0QG02</accession>
<sequence length="275" mass="30798">MAAEGDVAADALKVAGDDGGEKQWPSQSLSPEAQRRMRFYLSCAIIDLKFDLWDIVQTHFVLEPSRRDLEENLDPAAAGDGDGDSSGASAGERGRSSSHRSDVKLGDAEEEEDDDEDEEEKCRRFAEKCIDPYFIVLGSASRYDPETNLHPAGGGGGGDSSSDHRDSSTTCGCHHRPEYADDSDDDDDDEEDAIKKAEEEESLEHNELWREFTDKYIIASGYDDRFKEMDAIGEVYFDTTLDEETRTDMIDKLWRHIEKELSDRARAVSTGKFKF</sequence>
<proteinExistence type="predicted"/>
<feature type="compositionally biased region" description="Basic and acidic residues" evidence="1">
    <location>
        <begin position="92"/>
        <end position="107"/>
    </location>
</feature>
<feature type="region of interest" description="Disordered" evidence="1">
    <location>
        <begin position="1"/>
        <end position="31"/>
    </location>
</feature>
<dbReference type="HOGENOM" id="CLU_1206432_0_0_1"/>
<organism evidence="2 3">
    <name type="scientific">Oryza rufipogon</name>
    <name type="common">Brownbeard rice</name>
    <name type="synonym">Asian wild rice</name>
    <dbReference type="NCBI Taxonomy" id="4529"/>
    <lineage>
        <taxon>Eukaryota</taxon>
        <taxon>Viridiplantae</taxon>
        <taxon>Streptophyta</taxon>
        <taxon>Embryophyta</taxon>
        <taxon>Tracheophyta</taxon>
        <taxon>Spermatophyta</taxon>
        <taxon>Magnoliopsida</taxon>
        <taxon>Liliopsida</taxon>
        <taxon>Poales</taxon>
        <taxon>Poaceae</taxon>
        <taxon>BOP clade</taxon>
        <taxon>Oryzoideae</taxon>
        <taxon>Oryzeae</taxon>
        <taxon>Oryzinae</taxon>
        <taxon>Oryza</taxon>
    </lineage>
</organism>
<protein>
    <submittedName>
        <fullName evidence="2">Uncharacterized protein</fullName>
    </submittedName>
</protein>